<dbReference type="Pfam" id="PF00089">
    <property type="entry name" value="Trypsin"/>
    <property type="match status" value="1"/>
</dbReference>
<reference evidence="4" key="1">
    <citation type="journal article" date="2013" name="Genetics">
        <title>The draft genome and transcriptome of Panagrellus redivivus are shaped by the harsh demands of a free-living lifestyle.</title>
        <authorList>
            <person name="Srinivasan J."/>
            <person name="Dillman A.R."/>
            <person name="Macchietto M.G."/>
            <person name="Heikkinen L."/>
            <person name="Lakso M."/>
            <person name="Fracchia K.M."/>
            <person name="Antoshechkin I."/>
            <person name="Mortazavi A."/>
            <person name="Wong G."/>
            <person name="Sternberg P.W."/>
        </authorList>
    </citation>
    <scope>NUCLEOTIDE SEQUENCE [LARGE SCALE GENOMIC DNA]</scope>
    <source>
        <strain evidence="4">MT8872</strain>
    </source>
</reference>
<name>A0A7E4V735_PANRE</name>
<dbReference type="PRINTS" id="PR00722">
    <property type="entry name" value="CHYMOTRYPSIN"/>
</dbReference>
<dbReference type="PROSITE" id="PS50240">
    <property type="entry name" value="TRYPSIN_DOM"/>
    <property type="match status" value="1"/>
</dbReference>
<dbReference type="Proteomes" id="UP000492821">
    <property type="component" value="Unassembled WGS sequence"/>
</dbReference>
<dbReference type="SMART" id="SM00020">
    <property type="entry name" value="Tryp_SPc"/>
    <property type="match status" value="1"/>
</dbReference>
<dbReference type="InterPro" id="IPR009003">
    <property type="entry name" value="Peptidase_S1_PA"/>
</dbReference>
<comment type="similarity">
    <text evidence="2">Belongs to the peptidase S1 family. CLIP subfamily.</text>
</comment>
<proteinExistence type="inferred from homology"/>
<evidence type="ECO:0000256" key="2">
    <source>
        <dbReference type="ARBA" id="ARBA00024195"/>
    </source>
</evidence>
<dbReference type="SUPFAM" id="SSF50494">
    <property type="entry name" value="Trypsin-like serine proteases"/>
    <property type="match status" value="1"/>
</dbReference>
<keyword evidence="1" id="KW-1015">Disulfide bond</keyword>
<dbReference type="InterPro" id="IPR043504">
    <property type="entry name" value="Peptidase_S1_PA_chymotrypsin"/>
</dbReference>
<evidence type="ECO:0000256" key="1">
    <source>
        <dbReference type="ARBA" id="ARBA00023157"/>
    </source>
</evidence>
<keyword evidence="4" id="KW-1185">Reference proteome</keyword>
<dbReference type="InterPro" id="IPR051487">
    <property type="entry name" value="Ser/Thr_Proteases_Immune/Dev"/>
</dbReference>
<dbReference type="WBParaSite" id="Pan_g17392.t1">
    <property type="protein sequence ID" value="Pan_g17392.t1"/>
    <property type="gene ID" value="Pan_g17392"/>
</dbReference>
<accession>A0A7E4V735</accession>
<organism evidence="4 5">
    <name type="scientific">Panagrellus redivivus</name>
    <name type="common">Microworm</name>
    <dbReference type="NCBI Taxonomy" id="6233"/>
    <lineage>
        <taxon>Eukaryota</taxon>
        <taxon>Metazoa</taxon>
        <taxon>Ecdysozoa</taxon>
        <taxon>Nematoda</taxon>
        <taxon>Chromadorea</taxon>
        <taxon>Rhabditida</taxon>
        <taxon>Tylenchina</taxon>
        <taxon>Panagrolaimomorpha</taxon>
        <taxon>Panagrolaimoidea</taxon>
        <taxon>Panagrolaimidae</taxon>
        <taxon>Panagrellus</taxon>
    </lineage>
</organism>
<dbReference type="AlphaFoldDB" id="A0A7E4V735"/>
<dbReference type="InterPro" id="IPR001314">
    <property type="entry name" value="Peptidase_S1A"/>
</dbReference>
<dbReference type="PANTHER" id="PTHR24256">
    <property type="entry name" value="TRYPTASE-RELATED"/>
    <property type="match status" value="1"/>
</dbReference>
<dbReference type="InterPro" id="IPR001254">
    <property type="entry name" value="Trypsin_dom"/>
</dbReference>
<sequence length="293" mass="32801">MMLKMYVPLIAATCIVSIYAIDYGYDYDNVFDGYRQRIIEGIVPTNHPLPFLVFISVGRDLLSTCTGTILSPRYVLTALSCFSVAAQRLKITTREAERLMVVRAGSQYRYEGLPYSVASSYITSKTSKNKAFDDIMILKLNRDIVFDYLTTAPVTLVRWKPKLGETVAIAGYGVHVTGAEPNYKTKSYVIGNTTVMKNDRYCKPKKSYEFCAGGINQGRSDGGDRGGPVMKKINGKYVQVGMILEGKTIHNPGNRFSTLFDVQDSGLYLTIDFFCDMIQRYTDGAAYCKKIRI</sequence>
<reference evidence="5" key="2">
    <citation type="submission" date="2020-10" db="UniProtKB">
        <authorList>
            <consortium name="WormBaseParasite"/>
        </authorList>
    </citation>
    <scope>IDENTIFICATION</scope>
</reference>
<protein>
    <submittedName>
        <fullName evidence="5">Peptidase S1 domain-containing protein</fullName>
    </submittedName>
</protein>
<evidence type="ECO:0000259" key="3">
    <source>
        <dbReference type="PROSITE" id="PS50240"/>
    </source>
</evidence>
<dbReference type="GO" id="GO:0004252">
    <property type="term" value="F:serine-type endopeptidase activity"/>
    <property type="evidence" value="ECO:0007669"/>
    <property type="project" value="InterPro"/>
</dbReference>
<dbReference type="Gene3D" id="2.40.10.10">
    <property type="entry name" value="Trypsin-like serine proteases"/>
    <property type="match status" value="1"/>
</dbReference>
<evidence type="ECO:0000313" key="5">
    <source>
        <dbReference type="WBParaSite" id="Pan_g17392.t1"/>
    </source>
</evidence>
<evidence type="ECO:0000313" key="4">
    <source>
        <dbReference type="Proteomes" id="UP000492821"/>
    </source>
</evidence>
<dbReference type="GO" id="GO:0006508">
    <property type="term" value="P:proteolysis"/>
    <property type="evidence" value="ECO:0007669"/>
    <property type="project" value="InterPro"/>
</dbReference>
<feature type="domain" description="Peptidase S1" evidence="3">
    <location>
        <begin position="38"/>
        <end position="283"/>
    </location>
</feature>